<gene>
    <name evidence="1" type="ORF">GALMADRAFT_139708</name>
</gene>
<evidence type="ECO:0000313" key="1">
    <source>
        <dbReference type="EMBL" id="KDR76839.1"/>
    </source>
</evidence>
<protein>
    <submittedName>
        <fullName evidence="1">Uncharacterized protein</fullName>
    </submittedName>
</protein>
<reference evidence="2" key="1">
    <citation type="journal article" date="2014" name="Proc. Natl. Acad. Sci. U.S.A.">
        <title>Extensive sampling of basidiomycete genomes demonstrates inadequacy of the white-rot/brown-rot paradigm for wood decay fungi.</title>
        <authorList>
            <person name="Riley R."/>
            <person name="Salamov A.A."/>
            <person name="Brown D.W."/>
            <person name="Nagy L.G."/>
            <person name="Floudas D."/>
            <person name="Held B.W."/>
            <person name="Levasseur A."/>
            <person name="Lombard V."/>
            <person name="Morin E."/>
            <person name="Otillar R."/>
            <person name="Lindquist E.A."/>
            <person name="Sun H."/>
            <person name="LaButti K.M."/>
            <person name="Schmutz J."/>
            <person name="Jabbour D."/>
            <person name="Luo H."/>
            <person name="Baker S.E."/>
            <person name="Pisabarro A.G."/>
            <person name="Walton J.D."/>
            <person name="Blanchette R.A."/>
            <person name="Henrissat B."/>
            <person name="Martin F."/>
            <person name="Cullen D."/>
            <person name="Hibbett D.S."/>
            <person name="Grigoriev I.V."/>
        </authorList>
    </citation>
    <scope>NUCLEOTIDE SEQUENCE [LARGE SCALE GENOMIC DNA]</scope>
    <source>
        <strain evidence="2">CBS 339.88</strain>
    </source>
</reference>
<dbReference type="AlphaFoldDB" id="A0A067TAC0"/>
<keyword evidence="2" id="KW-1185">Reference proteome</keyword>
<accession>A0A067TAC0</accession>
<sequence length="164" mass="18023">MPPNTVIISNAPPVASLSPHFLEACLTFSRRHRTRDLFGATTIKPLLHVDSGGLHPCCPPSALSTNTIISTRSSSASAAACHLPPLTPAKFDVCSLAGQHYRSSFREEVRICDWESRLLTEGHWCTHSQQQINVDASMLLKENITLSLLDVWIPVIATDLFCFV</sequence>
<dbReference type="EMBL" id="KL142378">
    <property type="protein sequence ID" value="KDR76839.1"/>
    <property type="molecule type" value="Genomic_DNA"/>
</dbReference>
<name>A0A067TAC0_GALM3</name>
<dbReference type="HOGENOM" id="CLU_1619128_0_0_1"/>
<evidence type="ECO:0000313" key="2">
    <source>
        <dbReference type="Proteomes" id="UP000027222"/>
    </source>
</evidence>
<proteinExistence type="predicted"/>
<dbReference type="Proteomes" id="UP000027222">
    <property type="component" value="Unassembled WGS sequence"/>
</dbReference>
<organism evidence="1 2">
    <name type="scientific">Galerina marginata (strain CBS 339.88)</name>
    <dbReference type="NCBI Taxonomy" id="685588"/>
    <lineage>
        <taxon>Eukaryota</taxon>
        <taxon>Fungi</taxon>
        <taxon>Dikarya</taxon>
        <taxon>Basidiomycota</taxon>
        <taxon>Agaricomycotina</taxon>
        <taxon>Agaricomycetes</taxon>
        <taxon>Agaricomycetidae</taxon>
        <taxon>Agaricales</taxon>
        <taxon>Agaricineae</taxon>
        <taxon>Strophariaceae</taxon>
        <taxon>Galerina</taxon>
    </lineage>
</organism>